<feature type="region of interest" description="Disordered" evidence="4">
    <location>
        <begin position="1"/>
        <end position="32"/>
    </location>
</feature>
<dbReference type="CDD" id="cd03357">
    <property type="entry name" value="LbH_MAT_GAT"/>
    <property type="match status" value="1"/>
</dbReference>
<dbReference type="PANTHER" id="PTHR23416:SF23">
    <property type="entry name" value="ACETYLTRANSFERASE C18B11.09C-RELATED"/>
    <property type="match status" value="1"/>
</dbReference>
<dbReference type="PROSITE" id="PS00101">
    <property type="entry name" value="HEXAPEP_TRANSFERASES"/>
    <property type="match status" value="1"/>
</dbReference>
<keyword evidence="3" id="KW-0677">Repeat</keyword>
<dbReference type="SUPFAM" id="SSF51161">
    <property type="entry name" value="Trimeric LpxA-like enzymes"/>
    <property type="match status" value="1"/>
</dbReference>
<name>A0A7H0SLA5_9CORY</name>
<evidence type="ECO:0000256" key="2">
    <source>
        <dbReference type="ARBA" id="ARBA00022679"/>
    </source>
</evidence>
<dbReference type="Gene3D" id="2.160.10.10">
    <property type="entry name" value="Hexapeptide repeat proteins"/>
    <property type="match status" value="1"/>
</dbReference>
<gene>
    <name evidence="6" type="ORF">GP475_00790</name>
</gene>
<dbReference type="Pfam" id="PF00132">
    <property type="entry name" value="Hexapep"/>
    <property type="match status" value="1"/>
</dbReference>
<evidence type="ECO:0000313" key="7">
    <source>
        <dbReference type="Proteomes" id="UP000516320"/>
    </source>
</evidence>
<dbReference type="InterPro" id="IPR024688">
    <property type="entry name" value="Mac_dom"/>
</dbReference>
<organism evidence="6 7">
    <name type="scientific">Corynebacterium poyangense</name>
    <dbReference type="NCBI Taxonomy" id="2684405"/>
    <lineage>
        <taxon>Bacteria</taxon>
        <taxon>Bacillati</taxon>
        <taxon>Actinomycetota</taxon>
        <taxon>Actinomycetes</taxon>
        <taxon>Mycobacteriales</taxon>
        <taxon>Corynebacteriaceae</taxon>
        <taxon>Corynebacterium</taxon>
    </lineage>
</organism>
<comment type="similarity">
    <text evidence="1">Belongs to the transferase hexapeptide repeat family.</text>
</comment>
<feature type="domain" description="Maltose/galactoside acetyltransferase" evidence="5">
    <location>
        <begin position="35"/>
        <end position="89"/>
    </location>
</feature>
<dbReference type="KEGG" id="cpoy:GP475_00790"/>
<proteinExistence type="inferred from homology"/>
<dbReference type="SMART" id="SM01266">
    <property type="entry name" value="Mac"/>
    <property type="match status" value="1"/>
</dbReference>
<keyword evidence="2 6" id="KW-0808">Transferase</keyword>
<dbReference type="PANTHER" id="PTHR23416">
    <property type="entry name" value="SIALIC ACID SYNTHASE-RELATED"/>
    <property type="match status" value="1"/>
</dbReference>
<dbReference type="InterPro" id="IPR011004">
    <property type="entry name" value="Trimer_LpxA-like_sf"/>
</dbReference>
<accession>A0A7H0SLA5</accession>
<dbReference type="RefSeq" id="WP_187974786.1">
    <property type="nucleotide sequence ID" value="NZ_CP046884.1"/>
</dbReference>
<evidence type="ECO:0000256" key="1">
    <source>
        <dbReference type="ARBA" id="ARBA00007274"/>
    </source>
</evidence>
<keyword evidence="7" id="KW-1185">Reference proteome</keyword>
<evidence type="ECO:0000256" key="3">
    <source>
        <dbReference type="ARBA" id="ARBA00022737"/>
    </source>
</evidence>
<dbReference type="GO" id="GO:0016407">
    <property type="term" value="F:acetyltransferase activity"/>
    <property type="evidence" value="ECO:0007669"/>
    <property type="project" value="InterPro"/>
</dbReference>
<sequence length="240" mass="25911">MNIPSHHSASSSGHQSTGPCRPDHNSSETPAWTGFDRMAAGQWHLTEAPETLGRQRLKTAAALKKFNDLANTDPRQAADILRSILAPGSQPMGVHAPCQIEYGFHTFLDEGVFLNYNTVILDSAPVRIGAYSMLAPNCQLLTINHPVHDVAMRRAGWEQAKPITIGKDVWLGGGVTVLGGVTIGDGAVIAAGAIVNRDIPPRTLAAGVPARVIRELQPDHWERQELPEAARHTITDDPHL</sequence>
<dbReference type="AlphaFoldDB" id="A0A7H0SLA5"/>
<dbReference type="EMBL" id="CP046884">
    <property type="protein sequence ID" value="QNQ89330.1"/>
    <property type="molecule type" value="Genomic_DNA"/>
</dbReference>
<evidence type="ECO:0000256" key="4">
    <source>
        <dbReference type="SAM" id="MobiDB-lite"/>
    </source>
</evidence>
<dbReference type="Proteomes" id="UP000516320">
    <property type="component" value="Chromosome"/>
</dbReference>
<dbReference type="InterPro" id="IPR018357">
    <property type="entry name" value="Hexapep_transf_CS"/>
</dbReference>
<dbReference type="InterPro" id="IPR001451">
    <property type="entry name" value="Hexapep"/>
</dbReference>
<reference evidence="6 7" key="1">
    <citation type="submission" date="2019-12" db="EMBL/GenBank/DDBJ databases">
        <title>Corynebacterium sp. nov., isolated from feces of the Anser Albifrons in China.</title>
        <authorList>
            <person name="Liu Q."/>
        </authorList>
    </citation>
    <scope>NUCLEOTIDE SEQUENCE [LARGE SCALE GENOMIC DNA]</scope>
    <source>
        <strain evidence="6 7">4H37-19</strain>
    </source>
</reference>
<evidence type="ECO:0000313" key="6">
    <source>
        <dbReference type="EMBL" id="QNQ89330.1"/>
    </source>
</evidence>
<dbReference type="InterPro" id="IPR051159">
    <property type="entry name" value="Hexapeptide_acetyltransf"/>
</dbReference>
<protein>
    <submittedName>
        <fullName evidence="6">Sugar O-acetyltransferase</fullName>
    </submittedName>
</protein>
<dbReference type="GO" id="GO:0008374">
    <property type="term" value="F:O-acyltransferase activity"/>
    <property type="evidence" value="ECO:0007669"/>
    <property type="project" value="TreeGrafter"/>
</dbReference>
<feature type="compositionally biased region" description="Low complexity" evidence="4">
    <location>
        <begin position="1"/>
        <end position="16"/>
    </location>
</feature>
<evidence type="ECO:0000259" key="5">
    <source>
        <dbReference type="SMART" id="SM01266"/>
    </source>
</evidence>